<evidence type="ECO:0000313" key="14">
    <source>
        <dbReference type="EMBL" id="KAJ1921119.1"/>
    </source>
</evidence>
<dbReference type="SUPFAM" id="SSF53686">
    <property type="entry name" value="Tryptophan synthase beta subunit-like PLP-dependent enzymes"/>
    <property type="match status" value="1"/>
</dbReference>
<dbReference type="InterPro" id="IPR000644">
    <property type="entry name" value="CBS_dom"/>
</dbReference>
<dbReference type="GO" id="GO:0005737">
    <property type="term" value="C:cytoplasm"/>
    <property type="evidence" value="ECO:0007669"/>
    <property type="project" value="InterPro"/>
</dbReference>
<dbReference type="Pfam" id="PF00291">
    <property type="entry name" value="PALP"/>
    <property type="match status" value="1"/>
</dbReference>
<dbReference type="InterPro" id="IPR036052">
    <property type="entry name" value="TrpB-like_PALP_sf"/>
</dbReference>
<evidence type="ECO:0000256" key="11">
    <source>
        <dbReference type="RuleBase" id="RU361204"/>
    </source>
</evidence>
<dbReference type="InterPro" id="IPR001216">
    <property type="entry name" value="P-phosphate_BS"/>
</dbReference>
<dbReference type="CDD" id="cd04608">
    <property type="entry name" value="CBS_pair_CBS"/>
    <property type="match status" value="1"/>
</dbReference>
<dbReference type="FunFam" id="3.40.50.1100:FF:000118">
    <property type="entry name" value="Related to CYS4-cystathionine beta-synthase"/>
    <property type="match status" value="1"/>
</dbReference>
<comment type="cofactor">
    <cofactor evidence="1 11">
        <name>pyridoxal 5'-phosphate</name>
        <dbReference type="ChEBI" id="CHEBI:597326"/>
    </cofactor>
</comment>
<keyword evidence="11" id="KW-0028">Amino-acid biosynthesis</keyword>
<dbReference type="InterPro" id="IPR001926">
    <property type="entry name" value="TrpB-like_PALP"/>
</dbReference>
<dbReference type="Gene3D" id="3.10.580.10">
    <property type="entry name" value="CBS-domain"/>
    <property type="match status" value="1"/>
</dbReference>
<evidence type="ECO:0000256" key="4">
    <source>
        <dbReference type="ARBA" id="ARBA00012041"/>
    </source>
</evidence>
<evidence type="ECO:0000256" key="12">
    <source>
        <dbReference type="SAM" id="MobiDB-lite"/>
    </source>
</evidence>
<dbReference type="InterPro" id="IPR046353">
    <property type="entry name" value="CBS_C"/>
</dbReference>
<organism evidence="14 15">
    <name type="scientific">Tieghemiomyces parasiticus</name>
    <dbReference type="NCBI Taxonomy" id="78921"/>
    <lineage>
        <taxon>Eukaryota</taxon>
        <taxon>Fungi</taxon>
        <taxon>Fungi incertae sedis</taxon>
        <taxon>Zoopagomycota</taxon>
        <taxon>Kickxellomycotina</taxon>
        <taxon>Dimargaritomycetes</taxon>
        <taxon>Dimargaritales</taxon>
        <taxon>Dimargaritaceae</taxon>
        <taxon>Tieghemiomyces</taxon>
    </lineage>
</organism>
<dbReference type="EC" id="4.2.1.22" evidence="4 11"/>
<evidence type="ECO:0000256" key="9">
    <source>
        <dbReference type="ARBA" id="ARBA00047490"/>
    </source>
</evidence>
<dbReference type="EMBL" id="JANBPT010000426">
    <property type="protein sequence ID" value="KAJ1921119.1"/>
    <property type="molecule type" value="Genomic_DNA"/>
</dbReference>
<dbReference type="PROSITE" id="PS00901">
    <property type="entry name" value="CYS_SYNTHASE"/>
    <property type="match status" value="1"/>
</dbReference>
<keyword evidence="5 11" id="KW-0663">Pyridoxal phosphate</keyword>
<evidence type="ECO:0000259" key="13">
    <source>
        <dbReference type="PROSITE" id="PS51371"/>
    </source>
</evidence>
<proteinExistence type="inferred from homology"/>
<dbReference type="InterPro" id="IPR046342">
    <property type="entry name" value="CBS_dom_sf"/>
</dbReference>
<dbReference type="GO" id="GO:0004122">
    <property type="term" value="F:cystathionine beta-synthase activity"/>
    <property type="evidence" value="ECO:0007669"/>
    <property type="project" value="UniProtKB-UniRule"/>
</dbReference>
<dbReference type="SUPFAM" id="SSF54631">
    <property type="entry name" value="CBS-domain pair"/>
    <property type="match status" value="1"/>
</dbReference>
<comment type="similarity">
    <text evidence="3 11">Belongs to the cysteine synthase/cystathionine beta-synthase family.</text>
</comment>
<dbReference type="GO" id="GO:0006535">
    <property type="term" value="P:cysteine biosynthetic process from serine"/>
    <property type="evidence" value="ECO:0007669"/>
    <property type="project" value="UniProtKB-UniRule"/>
</dbReference>
<comment type="catalytic activity">
    <reaction evidence="9 11">
        <text>L-homocysteine + L-serine = L,L-cystathionine + H2O</text>
        <dbReference type="Rhea" id="RHEA:10112"/>
        <dbReference type="ChEBI" id="CHEBI:15377"/>
        <dbReference type="ChEBI" id="CHEBI:33384"/>
        <dbReference type="ChEBI" id="CHEBI:58161"/>
        <dbReference type="ChEBI" id="CHEBI:58199"/>
        <dbReference type="EC" id="4.2.1.22"/>
    </reaction>
</comment>
<dbReference type="Pfam" id="PF00571">
    <property type="entry name" value="CBS"/>
    <property type="match status" value="1"/>
</dbReference>
<dbReference type="PANTHER" id="PTHR10314">
    <property type="entry name" value="CYSTATHIONINE BETA-SYNTHASE"/>
    <property type="match status" value="1"/>
</dbReference>
<dbReference type="FunFam" id="3.40.50.1100:FF:000003">
    <property type="entry name" value="Cystathionine beta-synthase"/>
    <property type="match status" value="1"/>
</dbReference>
<reference evidence="14" key="1">
    <citation type="submission" date="2022-07" db="EMBL/GenBank/DDBJ databases">
        <title>Phylogenomic reconstructions and comparative analyses of Kickxellomycotina fungi.</title>
        <authorList>
            <person name="Reynolds N.K."/>
            <person name="Stajich J.E."/>
            <person name="Barry K."/>
            <person name="Grigoriev I.V."/>
            <person name="Crous P."/>
            <person name="Smith M.E."/>
        </authorList>
    </citation>
    <scope>NUCLEOTIDE SEQUENCE</scope>
    <source>
        <strain evidence="14">RSA 861</strain>
    </source>
</reference>
<dbReference type="InterPro" id="IPR050214">
    <property type="entry name" value="Cys_Synth/Cystath_Beta-Synth"/>
</dbReference>
<comment type="pathway">
    <text evidence="2">Amino-acid biosynthesis; L-cysteine biosynthesis; L-cysteine from L-homocysteine and L-serine: step 1/2.</text>
</comment>
<sequence length="514" mass="55784">MTTQQPCECHGPVGDASTGRTIPHFHQSRVPKPKIMDSILDQVGDTPLIRLNKIPAEEGLECEVLAKVEFFNPGGSVKDRIAKRMFEEAERKGIIKPGYTVIEPTSGNTGIGLALCAAVKGYRAIITMPEKMSQEKVDVLKALGAEIVRTPTEAAYDAPESHISVAKRLNEQIPNSVILDQYANPYNPVAHYDTTAEEILEACDGRIDMLVAGAGTGGTITGIAKKIKEVCPNCVVIGVDPHGSILAQPESLNTETSSYQVEGIGYDFIPEALDRSVIDEWYKSNDKESFALARRLIKEEGILSGGSSGTALAGAIHAAKRLGKGQRCVVILPDSVRNYMTKFLNDDWMRKNHFLDDRAKQERVEATAQWAGATVADLRLPQAVTVHSDTPCRQAVSVMQSNNFDQLPVLEPHTDRLVGLVTLGNVLSRVSHGKATLDSPVDMAMFHFKPNQGHFVEITPATPLSQLSSFFDHHSSALVTAPKTATGASGQAQNILHVVTKIDLLNYLANHPSQ</sequence>
<feature type="domain" description="CBS" evidence="13">
    <location>
        <begin position="379"/>
        <end position="436"/>
    </location>
</feature>
<evidence type="ECO:0000256" key="7">
    <source>
        <dbReference type="ARBA" id="ARBA00023239"/>
    </source>
</evidence>
<evidence type="ECO:0000256" key="3">
    <source>
        <dbReference type="ARBA" id="ARBA00007103"/>
    </source>
</evidence>
<gene>
    <name evidence="14" type="primary">CYS4_1</name>
    <name evidence="14" type="ORF">IWQ60_006836</name>
</gene>
<evidence type="ECO:0000256" key="10">
    <source>
        <dbReference type="PROSITE-ProRule" id="PRU00703"/>
    </source>
</evidence>
<evidence type="ECO:0000256" key="8">
    <source>
        <dbReference type="ARBA" id="ARBA00026192"/>
    </source>
</evidence>
<evidence type="ECO:0000256" key="1">
    <source>
        <dbReference type="ARBA" id="ARBA00001933"/>
    </source>
</evidence>
<evidence type="ECO:0000313" key="15">
    <source>
        <dbReference type="Proteomes" id="UP001150569"/>
    </source>
</evidence>
<dbReference type="CDD" id="cd01561">
    <property type="entry name" value="CBS_like"/>
    <property type="match status" value="1"/>
</dbReference>
<dbReference type="OrthoDB" id="728at2759"/>
<dbReference type="NCBIfam" id="TIGR01137">
    <property type="entry name" value="cysta_beta"/>
    <property type="match status" value="1"/>
</dbReference>
<protein>
    <recommendedName>
        <fullName evidence="8 11">Cystathionine beta-synthase</fullName>
        <ecNumber evidence="4 11">4.2.1.22</ecNumber>
    </recommendedName>
</protein>
<accession>A0A9W8A7G2</accession>
<evidence type="ECO:0000256" key="5">
    <source>
        <dbReference type="ARBA" id="ARBA00022898"/>
    </source>
</evidence>
<keyword evidence="7 11" id="KW-0456">Lyase</keyword>
<dbReference type="PROSITE" id="PS51371">
    <property type="entry name" value="CBS"/>
    <property type="match status" value="1"/>
</dbReference>
<keyword evidence="15" id="KW-1185">Reference proteome</keyword>
<name>A0A9W8A7G2_9FUNG</name>
<dbReference type="Gene3D" id="3.40.50.1100">
    <property type="match status" value="2"/>
</dbReference>
<dbReference type="Proteomes" id="UP001150569">
    <property type="component" value="Unassembled WGS sequence"/>
</dbReference>
<dbReference type="AlphaFoldDB" id="A0A9W8A7G2"/>
<dbReference type="GO" id="GO:0019343">
    <property type="term" value="P:cysteine biosynthetic process via cystathionine"/>
    <property type="evidence" value="ECO:0007669"/>
    <property type="project" value="UniProtKB-UniRule"/>
</dbReference>
<dbReference type="InterPro" id="IPR005857">
    <property type="entry name" value="Cysta_beta_synth"/>
</dbReference>
<evidence type="ECO:0000256" key="6">
    <source>
        <dbReference type="ARBA" id="ARBA00023122"/>
    </source>
</evidence>
<evidence type="ECO:0000256" key="2">
    <source>
        <dbReference type="ARBA" id="ARBA00005003"/>
    </source>
</evidence>
<feature type="region of interest" description="Disordered" evidence="12">
    <location>
        <begin position="1"/>
        <end position="22"/>
    </location>
</feature>
<dbReference type="SMART" id="SM00116">
    <property type="entry name" value="CBS"/>
    <property type="match status" value="1"/>
</dbReference>
<keyword evidence="11" id="KW-0198">Cysteine biosynthesis</keyword>
<comment type="caution">
    <text evidence="14">The sequence shown here is derived from an EMBL/GenBank/DDBJ whole genome shotgun (WGS) entry which is preliminary data.</text>
</comment>
<keyword evidence="6 10" id="KW-0129">CBS domain</keyword>